<organism evidence="1 2">
    <name type="scientific">Gymnopus androsaceus JB14</name>
    <dbReference type="NCBI Taxonomy" id="1447944"/>
    <lineage>
        <taxon>Eukaryota</taxon>
        <taxon>Fungi</taxon>
        <taxon>Dikarya</taxon>
        <taxon>Basidiomycota</taxon>
        <taxon>Agaricomycotina</taxon>
        <taxon>Agaricomycetes</taxon>
        <taxon>Agaricomycetidae</taxon>
        <taxon>Agaricales</taxon>
        <taxon>Marasmiineae</taxon>
        <taxon>Omphalotaceae</taxon>
        <taxon>Gymnopus</taxon>
    </lineage>
</organism>
<gene>
    <name evidence="1" type="ORF">BT96DRAFT_988011</name>
</gene>
<dbReference type="EMBL" id="ML769405">
    <property type="protein sequence ID" value="KAE9406038.1"/>
    <property type="molecule type" value="Genomic_DNA"/>
</dbReference>
<evidence type="ECO:0000313" key="1">
    <source>
        <dbReference type="EMBL" id="KAE9406038.1"/>
    </source>
</evidence>
<reference evidence="1" key="1">
    <citation type="journal article" date="2019" name="Environ. Microbiol.">
        <title>Fungal ecological strategies reflected in gene transcription - a case study of two litter decomposers.</title>
        <authorList>
            <person name="Barbi F."/>
            <person name="Kohler A."/>
            <person name="Barry K."/>
            <person name="Baskaran P."/>
            <person name="Daum C."/>
            <person name="Fauchery L."/>
            <person name="Ihrmark K."/>
            <person name="Kuo A."/>
            <person name="LaButti K."/>
            <person name="Lipzen A."/>
            <person name="Morin E."/>
            <person name="Grigoriev I.V."/>
            <person name="Henrissat B."/>
            <person name="Lindahl B."/>
            <person name="Martin F."/>
        </authorList>
    </citation>
    <scope>NUCLEOTIDE SEQUENCE</scope>
    <source>
        <strain evidence="1">JB14</strain>
    </source>
</reference>
<accession>A0A6A4I9P3</accession>
<proteinExistence type="predicted"/>
<evidence type="ECO:0000313" key="2">
    <source>
        <dbReference type="Proteomes" id="UP000799118"/>
    </source>
</evidence>
<dbReference type="Proteomes" id="UP000799118">
    <property type="component" value="Unassembled WGS sequence"/>
</dbReference>
<keyword evidence="2" id="KW-1185">Reference proteome</keyword>
<dbReference type="AlphaFoldDB" id="A0A6A4I9P3"/>
<protein>
    <submittedName>
        <fullName evidence="1">Uncharacterized protein</fullName>
    </submittedName>
</protein>
<sequence length="139" mass="14532">MVEFSRLESLSPPMGATAFLDTVDDPEICGPKGEGCTVVKLSLTNENVDLIGPKASVSVTSFFGFTNATEVKFSSDGCTTEASCTSADCIPSTAGCWEDNRANVHTSGGVIPRNTIQGFPKPVGVAKEEEDMTGLGVLH</sequence>
<name>A0A6A4I9P3_9AGAR</name>